<dbReference type="PANTHER" id="PTHR33121:SF79">
    <property type="entry name" value="CYCLIC DI-GMP PHOSPHODIESTERASE PDED-RELATED"/>
    <property type="match status" value="1"/>
</dbReference>
<dbReference type="CDD" id="cd01949">
    <property type="entry name" value="GGDEF"/>
    <property type="match status" value="1"/>
</dbReference>
<dbReference type="SUPFAM" id="SSF55073">
    <property type="entry name" value="Nucleotide cyclase"/>
    <property type="match status" value="1"/>
</dbReference>
<protein>
    <submittedName>
        <fullName evidence="4">Bifunctional diguanylate cyclase/phosphodiesterase</fullName>
    </submittedName>
</protein>
<organism evidence="4 5">
    <name type="scientific">Brumicola blandensis</name>
    <dbReference type="NCBI Taxonomy" id="3075611"/>
    <lineage>
        <taxon>Bacteria</taxon>
        <taxon>Pseudomonadati</taxon>
        <taxon>Pseudomonadota</taxon>
        <taxon>Gammaproteobacteria</taxon>
        <taxon>Alteromonadales</taxon>
        <taxon>Alteromonadaceae</taxon>
        <taxon>Brumicola</taxon>
    </lineage>
</organism>
<feature type="domain" description="GGDEF" evidence="3">
    <location>
        <begin position="245"/>
        <end position="377"/>
    </location>
</feature>
<gene>
    <name evidence="4" type="ORF">RM544_02275</name>
</gene>
<dbReference type="RefSeq" id="WP_311360157.1">
    <property type="nucleotide sequence ID" value="NZ_JAVRIE010000001.1"/>
</dbReference>
<feature type="domain" description="EAL" evidence="2">
    <location>
        <begin position="388"/>
        <end position="633"/>
    </location>
</feature>
<dbReference type="InterPro" id="IPR000160">
    <property type="entry name" value="GGDEF_dom"/>
</dbReference>
<keyword evidence="1" id="KW-0812">Transmembrane</keyword>
<dbReference type="PANTHER" id="PTHR33121">
    <property type="entry name" value="CYCLIC DI-GMP PHOSPHODIESTERASE PDEF"/>
    <property type="match status" value="1"/>
</dbReference>
<evidence type="ECO:0000259" key="2">
    <source>
        <dbReference type="PROSITE" id="PS50883"/>
    </source>
</evidence>
<feature type="transmembrane region" description="Helical" evidence="1">
    <location>
        <begin position="12"/>
        <end position="32"/>
    </location>
</feature>
<dbReference type="InterPro" id="IPR029787">
    <property type="entry name" value="Nucleotide_cyclase"/>
</dbReference>
<proteinExistence type="predicted"/>
<sequence>MNLSFIAKKKLKYYGLIIIGGLVILAFTMSFIKYYEDTSSEYDEEVKKLIRSELIALQVQYSFKKQVQEWKNILLRGNDPANYLKYHQQFIDEFERTQNYAQALIDQFDKTNKITELASDFQKTHRSILADYQQALLVYEQTGFDANAADKEVKGIDREPEELLSEISIYVQSDITYRLKTIESEVFAFKTTLALVFIALQGVLCLGLIRLTKRLLNVNLHDKITGLGNRELFVNSIADFHKNRQDFTVGILDIDEFKIINETCGNSGGDIYLKEIGSLVQNHLPKDAVICRISADVIGFIYLQSEATNKSLKQLKTAVSQYEFHYQDLTTSLTCCIAIYEVNEGDTVEHTSVLNGLYASLLEAKSLGRNRLVSYDEEDSFIVGRQKLMRMVSHVADSLNQKSIVLFRQAISPFDTASQSTYYEVLMRVKHNGEFHSPFPYLQAAEKFHLINKIDQYVLRETILYLNKHPEDKAHYSINLSGQTLSDERFPIYIRELFENSQFPLSHLGFEITETDIIRNFSIALNNINFLKSYGCKISLDDFGTGMSSFGYIAQLNIDTVKIDGTFIRNIANVDHNKAIVKSIVSLAQELSLSTVAEFVETEAEMKQLEALNIEYCQGYLIHKPELFYEPQD</sequence>
<comment type="caution">
    <text evidence="4">The sequence shown here is derived from an EMBL/GenBank/DDBJ whole genome shotgun (WGS) entry which is preliminary data.</text>
</comment>
<dbReference type="Gene3D" id="3.20.20.450">
    <property type="entry name" value="EAL domain"/>
    <property type="match status" value="1"/>
</dbReference>
<dbReference type="InterPro" id="IPR035919">
    <property type="entry name" value="EAL_sf"/>
</dbReference>
<keyword evidence="1" id="KW-0472">Membrane</keyword>
<dbReference type="SMART" id="SM00267">
    <property type="entry name" value="GGDEF"/>
    <property type="match status" value="1"/>
</dbReference>
<evidence type="ECO:0000313" key="4">
    <source>
        <dbReference type="EMBL" id="MDT0581350.1"/>
    </source>
</evidence>
<dbReference type="PROSITE" id="PS50887">
    <property type="entry name" value="GGDEF"/>
    <property type="match status" value="1"/>
</dbReference>
<evidence type="ECO:0000313" key="5">
    <source>
        <dbReference type="Proteomes" id="UP001249020"/>
    </source>
</evidence>
<dbReference type="NCBIfam" id="TIGR00254">
    <property type="entry name" value="GGDEF"/>
    <property type="match status" value="1"/>
</dbReference>
<dbReference type="Pfam" id="PF00990">
    <property type="entry name" value="GGDEF"/>
    <property type="match status" value="1"/>
</dbReference>
<dbReference type="GO" id="GO:0071111">
    <property type="term" value="F:cyclic-guanylate-specific phosphodiesterase activity"/>
    <property type="evidence" value="ECO:0007669"/>
    <property type="project" value="InterPro"/>
</dbReference>
<dbReference type="EMBL" id="JAVRIE010000001">
    <property type="protein sequence ID" value="MDT0581350.1"/>
    <property type="molecule type" value="Genomic_DNA"/>
</dbReference>
<dbReference type="Pfam" id="PF00563">
    <property type="entry name" value="EAL"/>
    <property type="match status" value="1"/>
</dbReference>
<dbReference type="InterPro" id="IPR001633">
    <property type="entry name" value="EAL_dom"/>
</dbReference>
<dbReference type="Proteomes" id="UP001249020">
    <property type="component" value="Unassembled WGS sequence"/>
</dbReference>
<dbReference type="PROSITE" id="PS50883">
    <property type="entry name" value="EAL"/>
    <property type="match status" value="1"/>
</dbReference>
<dbReference type="Gene3D" id="3.30.70.270">
    <property type="match status" value="1"/>
</dbReference>
<evidence type="ECO:0000256" key="1">
    <source>
        <dbReference type="SAM" id="Phobius"/>
    </source>
</evidence>
<dbReference type="SUPFAM" id="SSF141868">
    <property type="entry name" value="EAL domain-like"/>
    <property type="match status" value="1"/>
</dbReference>
<dbReference type="InterPro" id="IPR043128">
    <property type="entry name" value="Rev_trsase/Diguanyl_cyclase"/>
</dbReference>
<dbReference type="CDD" id="cd01948">
    <property type="entry name" value="EAL"/>
    <property type="match status" value="1"/>
</dbReference>
<dbReference type="InterPro" id="IPR050706">
    <property type="entry name" value="Cyclic-di-GMP_PDE-like"/>
</dbReference>
<evidence type="ECO:0000259" key="3">
    <source>
        <dbReference type="PROSITE" id="PS50887"/>
    </source>
</evidence>
<accession>A0AAW8QZQ9</accession>
<keyword evidence="5" id="KW-1185">Reference proteome</keyword>
<name>A0AAW8QZQ9_9ALTE</name>
<reference evidence="4 5" key="1">
    <citation type="submission" date="2023-09" db="EMBL/GenBank/DDBJ databases">
        <authorList>
            <person name="Rey-Velasco X."/>
        </authorList>
    </citation>
    <scope>NUCLEOTIDE SEQUENCE [LARGE SCALE GENOMIC DNA]</scope>
    <source>
        <strain evidence="4 5">W409</strain>
    </source>
</reference>
<dbReference type="AlphaFoldDB" id="A0AAW8QZQ9"/>
<keyword evidence="1" id="KW-1133">Transmembrane helix</keyword>
<dbReference type="SMART" id="SM00052">
    <property type="entry name" value="EAL"/>
    <property type="match status" value="1"/>
</dbReference>